<dbReference type="Proteomes" id="UP001058003">
    <property type="component" value="Chromosome"/>
</dbReference>
<feature type="transmembrane region" description="Helical" evidence="7">
    <location>
        <begin position="80"/>
        <end position="98"/>
    </location>
</feature>
<keyword evidence="5 7" id="KW-0472">Membrane</keyword>
<keyword evidence="3 7" id="KW-0812">Transmembrane</keyword>
<feature type="region of interest" description="Disordered" evidence="6">
    <location>
        <begin position="1"/>
        <end position="37"/>
    </location>
</feature>
<evidence type="ECO:0000256" key="4">
    <source>
        <dbReference type="ARBA" id="ARBA00022989"/>
    </source>
</evidence>
<keyword evidence="9" id="KW-1185">Reference proteome</keyword>
<dbReference type="GO" id="GO:0005886">
    <property type="term" value="C:plasma membrane"/>
    <property type="evidence" value="ECO:0007669"/>
    <property type="project" value="UniProtKB-SubCell"/>
</dbReference>
<name>A0A9Q9II04_9ACTN</name>
<feature type="transmembrane region" description="Helical" evidence="7">
    <location>
        <begin position="118"/>
        <end position="137"/>
    </location>
</feature>
<evidence type="ECO:0000256" key="6">
    <source>
        <dbReference type="SAM" id="MobiDB-lite"/>
    </source>
</evidence>
<dbReference type="PANTHER" id="PTHR30250">
    <property type="entry name" value="PST FAMILY PREDICTED COLANIC ACID TRANSPORTER"/>
    <property type="match status" value="1"/>
</dbReference>
<evidence type="ECO:0000313" key="9">
    <source>
        <dbReference type="Proteomes" id="UP001058003"/>
    </source>
</evidence>
<comment type="subcellular location">
    <subcellularLocation>
        <location evidence="1">Cell membrane</location>
        <topology evidence="1">Multi-pass membrane protein</topology>
    </subcellularLocation>
</comment>
<organism evidence="8 9">
    <name type="scientific">Dactylosporangium aurantiacum</name>
    <dbReference type="NCBI Taxonomy" id="35754"/>
    <lineage>
        <taxon>Bacteria</taxon>
        <taxon>Bacillati</taxon>
        <taxon>Actinomycetota</taxon>
        <taxon>Actinomycetes</taxon>
        <taxon>Micromonosporales</taxon>
        <taxon>Micromonosporaceae</taxon>
        <taxon>Dactylosporangium</taxon>
    </lineage>
</organism>
<evidence type="ECO:0000256" key="1">
    <source>
        <dbReference type="ARBA" id="ARBA00004651"/>
    </source>
</evidence>
<feature type="transmembrane region" description="Helical" evidence="7">
    <location>
        <begin position="365"/>
        <end position="386"/>
    </location>
</feature>
<proteinExistence type="predicted"/>
<dbReference type="InterPro" id="IPR050833">
    <property type="entry name" value="Poly_Biosynth_Transport"/>
</dbReference>
<dbReference type="OrthoDB" id="3246647at2"/>
<dbReference type="KEGG" id="daur:Daura_02185"/>
<keyword evidence="4 7" id="KW-1133">Transmembrane helix</keyword>
<reference evidence="8" key="1">
    <citation type="submission" date="2021-04" db="EMBL/GenBank/DDBJ databases">
        <title>Dactylosporangium aurantiacum NRRL B-8018 full assembly.</title>
        <authorList>
            <person name="Hartkoorn R.C."/>
            <person name="Beaudoing E."/>
            <person name="Hot D."/>
        </authorList>
    </citation>
    <scope>NUCLEOTIDE SEQUENCE</scope>
    <source>
        <strain evidence="8">NRRL B-8018</strain>
    </source>
</reference>
<feature type="transmembrane region" description="Helical" evidence="7">
    <location>
        <begin position="246"/>
        <end position="267"/>
    </location>
</feature>
<protein>
    <submittedName>
        <fullName evidence="8">Lipopolysaccharide biosynthesis protein</fullName>
    </submittedName>
</protein>
<feature type="transmembrane region" description="Helical" evidence="7">
    <location>
        <begin position="173"/>
        <end position="194"/>
    </location>
</feature>
<feature type="transmembrane region" description="Helical" evidence="7">
    <location>
        <begin position="279"/>
        <end position="304"/>
    </location>
</feature>
<dbReference type="PANTHER" id="PTHR30250:SF11">
    <property type="entry name" value="O-ANTIGEN TRANSPORTER-RELATED"/>
    <property type="match status" value="1"/>
</dbReference>
<feature type="transmembrane region" description="Helical" evidence="7">
    <location>
        <begin position="200"/>
        <end position="225"/>
    </location>
</feature>
<dbReference type="RefSeq" id="WP_033364530.1">
    <property type="nucleotide sequence ID" value="NZ_CP073767.1"/>
</dbReference>
<feature type="transmembrane region" description="Helical" evidence="7">
    <location>
        <begin position="143"/>
        <end position="161"/>
    </location>
</feature>
<dbReference type="InterPro" id="IPR002797">
    <property type="entry name" value="Polysacc_synth"/>
</dbReference>
<feature type="transmembrane region" description="Helical" evidence="7">
    <location>
        <begin position="423"/>
        <end position="442"/>
    </location>
</feature>
<keyword evidence="2" id="KW-1003">Cell membrane</keyword>
<feature type="transmembrane region" description="Helical" evidence="7">
    <location>
        <begin position="398"/>
        <end position="417"/>
    </location>
</feature>
<evidence type="ECO:0000256" key="3">
    <source>
        <dbReference type="ARBA" id="ARBA00022692"/>
    </source>
</evidence>
<gene>
    <name evidence="8" type="ORF">Daura_02185</name>
</gene>
<evidence type="ECO:0000256" key="7">
    <source>
        <dbReference type="SAM" id="Phobius"/>
    </source>
</evidence>
<feature type="transmembrane region" description="Helical" evidence="7">
    <location>
        <begin position="46"/>
        <end position="68"/>
    </location>
</feature>
<feature type="transmembrane region" description="Helical" evidence="7">
    <location>
        <begin position="325"/>
        <end position="345"/>
    </location>
</feature>
<dbReference type="AlphaFoldDB" id="A0A9Q9II04"/>
<evidence type="ECO:0000313" key="8">
    <source>
        <dbReference type="EMBL" id="UWZ55113.1"/>
    </source>
</evidence>
<evidence type="ECO:0000256" key="5">
    <source>
        <dbReference type="ARBA" id="ARBA00023136"/>
    </source>
</evidence>
<sequence>MTQLRPVNPSGGPAARPAGRQSPRQTLRPSVRPRVRHARRPSFARNVGWGVAGNAGYALCQWLVLVVVARLGTPAMVGDYALGLAVGAPLVLLANLSLRTVLVTDTVHEHPFRRYLRVRAGGMAVAVTAVCAAAWIFDLPAAVVIPVGVAKAFDGIGDIYLGLLQRHHDQRAVAAAQVVNGALTVGLTAVLLAATGSVAWAAAGSAMGSLIAWLGCCVPLASRVLDADARTSVPRRHRHRSSPPGPGALVWTALPLGLASGLTSLTANVPRYALQDQLGAAALGAFAAAGYLVLTGNLLVSAVAQTLLPRLVELRTTGARDRFAALVRQALTGVAVAGVLAVWAAELFGAGVLRAVYGDGYAEDAGTLTVLTVATAVAATCFVLDAALSAVRRFTGQLAVNAAVLAAAVLAALVLVPRYGITGAAWATAVAAAVHAGLKWELLRREL</sequence>
<dbReference type="EMBL" id="CP073767">
    <property type="protein sequence ID" value="UWZ55113.1"/>
    <property type="molecule type" value="Genomic_DNA"/>
</dbReference>
<dbReference type="Pfam" id="PF01943">
    <property type="entry name" value="Polysacc_synt"/>
    <property type="match status" value="1"/>
</dbReference>
<accession>A0A9Q9II04</accession>
<evidence type="ECO:0000256" key="2">
    <source>
        <dbReference type="ARBA" id="ARBA00022475"/>
    </source>
</evidence>